<feature type="region of interest" description="Disordered" evidence="1">
    <location>
        <begin position="94"/>
        <end position="122"/>
    </location>
</feature>
<evidence type="ECO:0000313" key="2">
    <source>
        <dbReference type="EMBL" id="UUY02864.1"/>
    </source>
</evidence>
<gene>
    <name evidence="2" type="ORF">LRS13_19570</name>
</gene>
<keyword evidence="3" id="KW-1185">Reference proteome</keyword>
<name>A0ABY5PDV1_9ACTN</name>
<protein>
    <submittedName>
        <fullName evidence="2">Uncharacterized protein</fullName>
    </submittedName>
</protein>
<dbReference type="RefSeq" id="WP_353863386.1">
    <property type="nucleotide sequence ID" value="NZ_CP088295.1"/>
</dbReference>
<dbReference type="EMBL" id="CP088295">
    <property type="protein sequence ID" value="UUY02864.1"/>
    <property type="molecule type" value="Genomic_DNA"/>
</dbReference>
<evidence type="ECO:0000256" key="1">
    <source>
        <dbReference type="SAM" id="MobiDB-lite"/>
    </source>
</evidence>
<feature type="compositionally biased region" description="Basic and acidic residues" evidence="1">
    <location>
        <begin position="94"/>
        <end position="111"/>
    </location>
</feature>
<reference evidence="3" key="1">
    <citation type="submission" date="2021-11" db="EMBL/GenBank/DDBJ databases">
        <title>Cultivation dependent microbiological survey of springs from the worlds oldest radium mine currently devoted to the extraction of radon-saturated water.</title>
        <authorList>
            <person name="Kapinusova G."/>
            <person name="Smrhova T."/>
            <person name="Strejcek M."/>
            <person name="Suman J."/>
            <person name="Jani K."/>
            <person name="Pajer P."/>
            <person name="Uhlik O."/>
        </authorList>
    </citation>
    <scope>NUCLEOTIDE SEQUENCE [LARGE SCALE GENOMIC DNA]</scope>
    <source>
        <strain evidence="3">J379</strain>
    </source>
</reference>
<organism evidence="2 3">
    <name type="scientific">Svornostia abyssi</name>
    <dbReference type="NCBI Taxonomy" id="2898438"/>
    <lineage>
        <taxon>Bacteria</taxon>
        <taxon>Bacillati</taxon>
        <taxon>Actinomycetota</taxon>
        <taxon>Thermoleophilia</taxon>
        <taxon>Solirubrobacterales</taxon>
        <taxon>Baekduiaceae</taxon>
        <taxon>Svornostia</taxon>
    </lineage>
</organism>
<feature type="region of interest" description="Disordered" evidence="1">
    <location>
        <begin position="55"/>
        <end position="80"/>
    </location>
</feature>
<accession>A0ABY5PDV1</accession>
<sequence>MQRQDDREVLVGHRTFTQRAAHQPSRVALRPLRHEIEQGTGGADARQTVDLAHFHGRQPRRPVDDKAGMPLDAAVPAPGDGLVVHAPVVEVQEPREARVAEERPRLGEHRRPAPLTLGQRRVSGDPHAVVNLAQAADRVPRLRLAPPCVAQLPHREHTVLPSP</sequence>
<feature type="region of interest" description="Disordered" evidence="1">
    <location>
        <begin position="1"/>
        <end position="24"/>
    </location>
</feature>
<proteinExistence type="predicted"/>
<evidence type="ECO:0000313" key="3">
    <source>
        <dbReference type="Proteomes" id="UP001058860"/>
    </source>
</evidence>
<feature type="compositionally biased region" description="Basic and acidic residues" evidence="1">
    <location>
        <begin position="1"/>
        <end position="11"/>
    </location>
</feature>
<dbReference type="Proteomes" id="UP001058860">
    <property type="component" value="Chromosome"/>
</dbReference>